<sequence length="235" mass="24657">MSLPTPASTPASTPPDRAYVRPRTIRLLGWAVHVVGLYLLVAGSAYAIGAATQAPATVRVPVVVTAATPGAEAGGFATTDRNQRLDDVVLPGEGNWVTARDDAATFTLSSWGSTRLEQFLSRGDRAVLGLAAAVVFFLLQPVLTSLAGPRPFARRNARRFAAMAVTVLLAAVLHPLLPSLASGMVLDRLGHPGSLAVPDLQLHLLPVAAVVAALLLLAEAFRQAERLDHEVEGLV</sequence>
<accession>A0A7W4TPZ5</accession>
<feature type="transmembrane region" description="Helical" evidence="1">
    <location>
        <begin position="160"/>
        <end position="180"/>
    </location>
</feature>
<evidence type="ECO:0000313" key="3">
    <source>
        <dbReference type="Proteomes" id="UP000533269"/>
    </source>
</evidence>
<gene>
    <name evidence="2" type="ORF">FHR75_003811</name>
</gene>
<evidence type="ECO:0000313" key="2">
    <source>
        <dbReference type="EMBL" id="MBB2902975.1"/>
    </source>
</evidence>
<reference evidence="2 3" key="2">
    <citation type="submission" date="2020-08" db="EMBL/GenBank/DDBJ databases">
        <authorList>
            <person name="Partida-Martinez L."/>
            <person name="Huntemann M."/>
            <person name="Clum A."/>
            <person name="Wang J."/>
            <person name="Palaniappan K."/>
            <person name="Ritter S."/>
            <person name="Chen I.-M."/>
            <person name="Stamatis D."/>
            <person name="Reddy T."/>
            <person name="O'Malley R."/>
            <person name="Daum C."/>
            <person name="Shapiro N."/>
            <person name="Ivanova N."/>
            <person name="Kyrpides N."/>
            <person name="Woyke T."/>
        </authorList>
    </citation>
    <scope>NUCLEOTIDE SEQUENCE [LARGE SCALE GENOMIC DNA]</scope>
    <source>
        <strain evidence="2 3">AS2.23</strain>
    </source>
</reference>
<dbReference type="AlphaFoldDB" id="A0A7W4TPZ5"/>
<organism evidence="2 3">
    <name type="scientific">Kineococcus radiotolerans</name>
    <dbReference type="NCBI Taxonomy" id="131568"/>
    <lineage>
        <taxon>Bacteria</taxon>
        <taxon>Bacillati</taxon>
        <taxon>Actinomycetota</taxon>
        <taxon>Actinomycetes</taxon>
        <taxon>Kineosporiales</taxon>
        <taxon>Kineosporiaceae</taxon>
        <taxon>Kineococcus</taxon>
    </lineage>
</organism>
<feature type="transmembrane region" description="Helical" evidence="1">
    <location>
        <begin position="126"/>
        <end position="148"/>
    </location>
</feature>
<protein>
    <submittedName>
        <fullName evidence="2">Uncharacterized protein</fullName>
    </submittedName>
</protein>
<feature type="transmembrane region" description="Helical" evidence="1">
    <location>
        <begin position="27"/>
        <end position="48"/>
    </location>
</feature>
<keyword evidence="1" id="KW-0812">Transmembrane</keyword>
<reference evidence="2 3" key="1">
    <citation type="submission" date="2020-08" db="EMBL/GenBank/DDBJ databases">
        <title>The Agave Microbiome: Exploring the role of microbial communities in plant adaptations to desert environments.</title>
        <authorList>
            <person name="Partida-Martinez L.P."/>
        </authorList>
    </citation>
    <scope>NUCLEOTIDE SEQUENCE [LARGE SCALE GENOMIC DNA]</scope>
    <source>
        <strain evidence="2 3">AS2.23</strain>
    </source>
</reference>
<feature type="transmembrane region" description="Helical" evidence="1">
    <location>
        <begin position="200"/>
        <end position="218"/>
    </location>
</feature>
<comment type="caution">
    <text evidence="2">The sequence shown here is derived from an EMBL/GenBank/DDBJ whole genome shotgun (WGS) entry which is preliminary data.</text>
</comment>
<dbReference type="Proteomes" id="UP000533269">
    <property type="component" value="Unassembled WGS sequence"/>
</dbReference>
<evidence type="ECO:0000256" key="1">
    <source>
        <dbReference type="SAM" id="Phobius"/>
    </source>
</evidence>
<keyword evidence="1" id="KW-0472">Membrane</keyword>
<proteinExistence type="predicted"/>
<dbReference type="RefSeq" id="WP_183392607.1">
    <property type="nucleotide sequence ID" value="NZ_JACHVY010000004.1"/>
</dbReference>
<keyword evidence="1" id="KW-1133">Transmembrane helix</keyword>
<dbReference type="EMBL" id="JACHVY010000004">
    <property type="protein sequence ID" value="MBB2902975.1"/>
    <property type="molecule type" value="Genomic_DNA"/>
</dbReference>
<name>A0A7W4TPZ5_KINRA</name>